<evidence type="ECO:0000313" key="3">
    <source>
        <dbReference type="EMBL" id="GES11927.1"/>
    </source>
</evidence>
<feature type="domain" description="Tail sheath protein C-terminal" evidence="2">
    <location>
        <begin position="418"/>
        <end position="520"/>
    </location>
</feature>
<evidence type="ECO:0000259" key="2">
    <source>
        <dbReference type="Pfam" id="PF17482"/>
    </source>
</evidence>
<accession>A0A5M3WRD3</accession>
<dbReference type="Proteomes" id="UP000331127">
    <property type="component" value="Unassembled WGS sequence"/>
</dbReference>
<evidence type="ECO:0000313" key="4">
    <source>
        <dbReference type="Proteomes" id="UP000331127"/>
    </source>
</evidence>
<dbReference type="RefSeq" id="WP_155357271.1">
    <property type="nucleotide sequence ID" value="NZ_BAAAHL010000038.1"/>
</dbReference>
<organism evidence="3 4">
    <name type="scientific">Acrocarpospora macrocephala</name>
    <dbReference type="NCBI Taxonomy" id="150177"/>
    <lineage>
        <taxon>Bacteria</taxon>
        <taxon>Bacillati</taxon>
        <taxon>Actinomycetota</taxon>
        <taxon>Actinomycetes</taxon>
        <taxon>Streptosporangiales</taxon>
        <taxon>Streptosporangiaceae</taxon>
        <taxon>Acrocarpospora</taxon>
    </lineage>
</organism>
<dbReference type="PANTHER" id="PTHR35861">
    <property type="match status" value="1"/>
</dbReference>
<dbReference type="EMBL" id="BLAE01000033">
    <property type="protein sequence ID" value="GES11927.1"/>
    <property type="molecule type" value="Genomic_DNA"/>
</dbReference>
<dbReference type="InterPro" id="IPR020287">
    <property type="entry name" value="Tail_sheath_C"/>
</dbReference>
<dbReference type="AlphaFoldDB" id="A0A5M3WRD3"/>
<reference evidence="3 4" key="1">
    <citation type="submission" date="2019-10" db="EMBL/GenBank/DDBJ databases">
        <title>Whole genome shotgun sequence of Acrocarpospora macrocephala NBRC 16266.</title>
        <authorList>
            <person name="Ichikawa N."/>
            <person name="Kimura A."/>
            <person name="Kitahashi Y."/>
            <person name="Komaki H."/>
            <person name="Oguchi A."/>
        </authorList>
    </citation>
    <scope>NUCLEOTIDE SEQUENCE [LARGE SCALE GENOMIC DNA]</scope>
    <source>
        <strain evidence="3 4">NBRC 16266</strain>
    </source>
</reference>
<comment type="similarity">
    <text evidence="1">Belongs to the myoviridae tail sheath protein family.</text>
</comment>
<gene>
    <name evidence="3" type="ORF">Amac_055240</name>
</gene>
<keyword evidence="4" id="KW-1185">Reference proteome</keyword>
<dbReference type="Gene3D" id="3.40.50.11780">
    <property type="match status" value="2"/>
</dbReference>
<evidence type="ECO:0000256" key="1">
    <source>
        <dbReference type="ARBA" id="ARBA00008005"/>
    </source>
</evidence>
<protein>
    <submittedName>
        <fullName evidence="3">Tail protein</fullName>
    </submittedName>
</protein>
<proteinExistence type="inferred from homology"/>
<comment type="caution">
    <text evidence="3">The sequence shown here is derived from an EMBL/GenBank/DDBJ whole genome shotgun (WGS) entry which is preliminary data.</text>
</comment>
<dbReference type="Pfam" id="PF17482">
    <property type="entry name" value="Phage_sheath_1C"/>
    <property type="match status" value="1"/>
</dbReference>
<dbReference type="PANTHER" id="PTHR35861:SF1">
    <property type="entry name" value="PHAGE TAIL SHEATH PROTEIN"/>
    <property type="match status" value="1"/>
</dbReference>
<dbReference type="OrthoDB" id="9767864at2"/>
<dbReference type="InterPro" id="IPR052042">
    <property type="entry name" value="Tail_sheath_structural"/>
</dbReference>
<sequence>MPAAVSYPGVYIEEIPSGVRTITGVGTSITAFLGKAVRGPVNQPVTLTGFGDFERIFGGLAATMTLGYAVRDFFANGGSQAVVVRLYKTPPGATAKATFEATDLKLEASSEGDWANRMRFRVDQRPASDPNLIAVAERLGVQPADLFDLTVRDPDGRLESFLNLTTKESARRADRVLKAESTLVTVATSLPATTTPGAHSGSPADADVWTDDAKSAKASANGNASAALGDGDFTGSPSAKTGLYALEHVDLFNLLVITADTRGGDVSDTVYGEALDYCVKRRATLLVDPKTSWTDVDKAVKGMSATTLTGTRARNAAVYFPRLLQPDPLLNGLVDSFAPSGAVAGVLARTDAQRGVWKAPAGTDATLNGAAGLQLNLTDGENGLLNPLGLNVLRTLPVFGRVVWGARTMRGADAAADEYKYLPVRRTALYLEESLFRGLKWVVFEPNDEPLWAQIRLNVGAFLHNLFRQGAFQGRTPREAYLVKCDRETTTQNDIDLGVVNVLVGFAPLKPAEFVIIRMQQLAGQIQA</sequence>
<name>A0A5M3WRD3_9ACTN</name>